<reference evidence="1" key="1">
    <citation type="submission" date="2018-11" db="EMBL/GenBank/DDBJ databases">
        <authorList>
            <person name="Grassa J C."/>
        </authorList>
    </citation>
    <scope>NUCLEOTIDE SEQUENCE [LARGE SCALE GENOMIC DNA]</scope>
</reference>
<dbReference type="Proteomes" id="UP000596661">
    <property type="component" value="Chromosome 5"/>
</dbReference>
<dbReference type="PANTHER" id="PTHR33178">
    <property type="match status" value="1"/>
</dbReference>
<reference evidence="1" key="2">
    <citation type="submission" date="2021-03" db="UniProtKB">
        <authorList>
            <consortium name="EnsemblPlants"/>
        </authorList>
    </citation>
    <scope>IDENTIFICATION</scope>
</reference>
<dbReference type="Gramene" id="novel_model_4848_5bd9a17a.1.5bd9b13a">
    <property type="protein sequence ID" value="cds.novel_model_4848_5bd9a17a.1.5bd9b13a"/>
    <property type="gene ID" value="novel_gene_2532_5bd9a17a"/>
</dbReference>
<evidence type="ECO:0000313" key="2">
    <source>
        <dbReference type="Proteomes" id="UP000596661"/>
    </source>
</evidence>
<dbReference type="AlphaFoldDB" id="A0A803R427"/>
<evidence type="ECO:0000313" key="1">
    <source>
        <dbReference type="EnsemblPlants" id="cds.novel_model_4848_5bd9a17a.1.5bd9b13a"/>
    </source>
</evidence>
<keyword evidence="2" id="KW-1185">Reference proteome</keyword>
<protein>
    <submittedName>
        <fullName evidence="1">Uncharacterized protein</fullName>
    </submittedName>
</protein>
<organism evidence="1 2">
    <name type="scientific">Cannabis sativa</name>
    <name type="common">Hemp</name>
    <name type="synonym">Marijuana</name>
    <dbReference type="NCBI Taxonomy" id="3483"/>
    <lineage>
        <taxon>Eukaryota</taxon>
        <taxon>Viridiplantae</taxon>
        <taxon>Streptophyta</taxon>
        <taxon>Embryophyta</taxon>
        <taxon>Tracheophyta</taxon>
        <taxon>Spermatophyta</taxon>
        <taxon>Magnoliopsida</taxon>
        <taxon>eudicotyledons</taxon>
        <taxon>Gunneridae</taxon>
        <taxon>Pentapetalae</taxon>
        <taxon>rosids</taxon>
        <taxon>fabids</taxon>
        <taxon>Rosales</taxon>
        <taxon>Cannabaceae</taxon>
        <taxon>Cannabis</taxon>
    </lineage>
</organism>
<dbReference type="EMBL" id="UZAU01000504">
    <property type="status" value="NOT_ANNOTATED_CDS"/>
    <property type="molecule type" value="Genomic_DNA"/>
</dbReference>
<dbReference type="PANTHER" id="PTHR33178:SF5">
    <property type="entry name" value="EXPRESSED PROTEIN"/>
    <property type="match status" value="1"/>
</dbReference>
<accession>A0A803R427</accession>
<name>A0A803R427_CANSA</name>
<dbReference type="InterPro" id="IPR044662">
    <property type="entry name" value="HS1/DABB1-like"/>
</dbReference>
<dbReference type="EnsemblPlants" id="novel_model_4848_5bd9a17a.1.5bd9b13a">
    <property type="protein sequence ID" value="cds.novel_model_4848_5bd9a17a.1.5bd9b13a"/>
    <property type="gene ID" value="novel_gene_2532_5bd9a17a"/>
</dbReference>
<proteinExistence type="predicted"/>
<sequence>MASFLVSGFKGVPKMQFDRSRSLGTRVSASLEQNSSSNVIKKRKVVEHLCLLKANDDLSEEKENNMLDYLYTTQYQMGGILSISLGQL</sequence>